<feature type="transmembrane region" description="Helical" evidence="7">
    <location>
        <begin position="35"/>
        <end position="54"/>
    </location>
</feature>
<dbReference type="Pfam" id="PF07690">
    <property type="entry name" value="MFS_1"/>
    <property type="match status" value="1"/>
</dbReference>
<proteinExistence type="predicted"/>
<evidence type="ECO:0000256" key="3">
    <source>
        <dbReference type="ARBA" id="ARBA00022475"/>
    </source>
</evidence>
<dbReference type="InterPro" id="IPR011701">
    <property type="entry name" value="MFS"/>
</dbReference>
<evidence type="ECO:0000313" key="10">
    <source>
        <dbReference type="Proteomes" id="UP000824164"/>
    </source>
</evidence>
<evidence type="ECO:0000256" key="1">
    <source>
        <dbReference type="ARBA" id="ARBA00004651"/>
    </source>
</evidence>
<dbReference type="GO" id="GO:0022857">
    <property type="term" value="F:transmembrane transporter activity"/>
    <property type="evidence" value="ECO:0007669"/>
    <property type="project" value="InterPro"/>
</dbReference>
<dbReference type="PANTHER" id="PTHR43124:SF3">
    <property type="entry name" value="CHLORAMPHENICOL EFFLUX PUMP RV0191"/>
    <property type="match status" value="1"/>
</dbReference>
<dbReference type="InterPro" id="IPR036259">
    <property type="entry name" value="MFS_trans_sf"/>
</dbReference>
<organism evidence="9 10">
    <name type="scientific">Candidatus Onthocola gallistercoris</name>
    <dbReference type="NCBI Taxonomy" id="2840876"/>
    <lineage>
        <taxon>Bacteria</taxon>
        <taxon>Bacillati</taxon>
        <taxon>Bacillota</taxon>
        <taxon>Bacilli</taxon>
        <taxon>Candidatus Onthocola</taxon>
    </lineage>
</organism>
<feature type="transmembrane region" description="Helical" evidence="7">
    <location>
        <begin position="153"/>
        <end position="174"/>
    </location>
</feature>
<evidence type="ECO:0000256" key="4">
    <source>
        <dbReference type="ARBA" id="ARBA00022692"/>
    </source>
</evidence>
<keyword evidence="2" id="KW-0813">Transport</keyword>
<sequence>MELFRACAIRVAVGEPSPRLMAEMTYKTVSVQKDGAAMIIVGRILLAVFLGAYAGPISMVKSTWIPTDNIQSVNGLQEVSSTFGQVIGTAGVTALLTALSGWKNVMLFLGVVAGIVTIVWFLSYKDNPERPVQLSSGGSVLAPLKEALGHKEIWLLAIGWPGTTLVWIAFTTYWPTYATEIAGMSLNAAGLAIGMIPIGSFIACLVSPTLTKIIGYDKAMICPWGILLCVFYFVGMSTSNITLLCIMFFLAGFGAFAFVPIAMSVPWKLKGISPAAIAIGITFILMIANIGGTLASVVVNALMDSVGLQRALQICCVSPLLFFITTIFLPELGRKHEEREAAMKG</sequence>
<feature type="transmembrane region" description="Helical" evidence="7">
    <location>
        <begin position="311"/>
        <end position="329"/>
    </location>
</feature>
<dbReference type="PROSITE" id="PS50850">
    <property type="entry name" value="MFS"/>
    <property type="match status" value="1"/>
</dbReference>
<evidence type="ECO:0000256" key="6">
    <source>
        <dbReference type="ARBA" id="ARBA00023136"/>
    </source>
</evidence>
<evidence type="ECO:0000256" key="5">
    <source>
        <dbReference type="ARBA" id="ARBA00022989"/>
    </source>
</evidence>
<keyword evidence="6 7" id="KW-0472">Membrane</keyword>
<keyword evidence="4 7" id="KW-0812">Transmembrane</keyword>
<feature type="transmembrane region" description="Helical" evidence="7">
    <location>
        <begin position="186"/>
        <end position="207"/>
    </location>
</feature>
<protein>
    <submittedName>
        <fullName evidence="9">MFS transporter</fullName>
    </submittedName>
</protein>
<feature type="transmembrane region" description="Helical" evidence="7">
    <location>
        <begin position="241"/>
        <end position="263"/>
    </location>
</feature>
<dbReference type="InterPro" id="IPR050189">
    <property type="entry name" value="MFS_Efflux_Transporters"/>
</dbReference>
<dbReference type="AlphaFoldDB" id="A0A9D1HHQ5"/>
<keyword evidence="3" id="KW-1003">Cell membrane</keyword>
<dbReference type="EMBL" id="DVLT01000027">
    <property type="protein sequence ID" value="HIU02377.1"/>
    <property type="molecule type" value="Genomic_DNA"/>
</dbReference>
<dbReference type="SUPFAM" id="SSF103473">
    <property type="entry name" value="MFS general substrate transporter"/>
    <property type="match status" value="1"/>
</dbReference>
<keyword evidence="5 7" id="KW-1133">Transmembrane helix</keyword>
<dbReference type="GO" id="GO:0005886">
    <property type="term" value="C:plasma membrane"/>
    <property type="evidence" value="ECO:0007669"/>
    <property type="project" value="UniProtKB-SubCell"/>
</dbReference>
<reference evidence="9" key="1">
    <citation type="submission" date="2020-10" db="EMBL/GenBank/DDBJ databases">
        <authorList>
            <person name="Gilroy R."/>
        </authorList>
    </citation>
    <scope>NUCLEOTIDE SEQUENCE</scope>
    <source>
        <strain evidence="9">CHK187-14744</strain>
    </source>
</reference>
<dbReference type="Gene3D" id="1.20.1250.20">
    <property type="entry name" value="MFS general substrate transporter like domains"/>
    <property type="match status" value="2"/>
</dbReference>
<evidence type="ECO:0000313" key="9">
    <source>
        <dbReference type="EMBL" id="HIU02377.1"/>
    </source>
</evidence>
<feature type="transmembrane region" description="Helical" evidence="7">
    <location>
        <begin position="219"/>
        <end position="235"/>
    </location>
</feature>
<feature type="domain" description="Major facilitator superfamily (MFS) profile" evidence="8">
    <location>
        <begin position="1"/>
        <end position="334"/>
    </location>
</feature>
<dbReference type="PANTHER" id="PTHR43124">
    <property type="entry name" value="PURINE EFFLUX PUMP PBUE"/>
    <property type="match status" value="1"/>
</dbReference>
<accession>A0A9D1HHQ5</accession>
<reference evidence="9" key="2">
    <citation type="journal article" date="2021" name="PeerJ">
        <title>Extensive microbial diversity within the chicken gut microbiome revealed by metagenomics and culture.</title>
        <authorList>
            <person name="Gilroy R."/>
            <person name="Ravi A."/>
            <person name="Getino M."/>
            <person name="Pursley I."/>
            <person name="Horton D.L."/>
            <person name="Alikhan N.F."/>
            <person name="Baker D."/>
            <person name="Gharbi K."/>
            <person name="Hall N."/>
            <person name="Watson M."/>
            <person name="Adriaenssens E.M."/>
            <person name="Foster-Nyarko E."/>
            <person name="Jarju S."/>
            <person name="Secka A."/>
            <person name="Antonio M."/>
            <person name="Oren A."/>
            <person name="Chaudhuri R.R."/>
            <person name="La Ragione R."/>
            <person name="Hildebrand F."/>
            <person name="Pallen M.J."/>
        </authorList>
    </citation>
    <scope>NUCLEOTIDE SEQUENCE</scope>
    <source>
        <strain evidence="9">CHK187-14744</strain>
    </source>
</reference>
<feature type="transmembrane region" description="Helical" evidence="7">
    <location>
        <begin position="105"/>
        <end position="124"/>
    </location>
</feature>
<comment type="caution">
    <text evidence="9">The sequence shown here is derived from an EMBL/GenBank/DDBJ whole genome shotgun (WGS) entry which is preliminary data.</text>
</comment>
<evidence type="ECO:0000256" key="2">
    <source>
        <dbReference type="ARBA" id="ARBA00022448"/>
    </source>
</evidence>
<name>A0A9D1HHQ5_9FIRM</name>
<gene>
    <name evidence="9" type="ORF">IAB63_03885</name>
</gene>
<dbReference type="InterPro" id="IPR020846">
    <property type="entry name" value="MFS_dom"/>
</dbReference>
<dbReference type="Proteomes" id="UP000824164">
    <property type="component" value="Unassembled WGS sequence"/>
</dbReference>
<evidence type="ECO:0000256" key="7">
    <source>
        <dbReference type="SAM" id="Phobius"/>
    </source>
</evidence>
<evidence type="ECO:0000259" key="8">
    <source>
        <dbReference type="PROSITE" id="PS50850"/>
    </source>
</evidence>
<comment type="subcellular location">
    <subcellularLocation>
        <location evidence="1">Cell membrane</location>
        <topology evidence="1">Multi-pass membrane protein</topology>
    </subcellularLocation>
</comment>
<feature type="transmembrane region" description="Helical" evidence="7">
    <location>
        <begin position="275"/>
        <end position="299"/>
    </location>
</feature>